<evidence type="ECO:0000313" key="1">
    <source>
        <dbReference type="EMBL" id="KAK9935302.1"/>
    </source>
</evidence>
<comment type="caution">
    <text evidence="1">The sequence shown here is derived from an EMBL/GenBank/DDBJ whole genome shotgun (WGS) entry which is preliminary data.</text>
</comment>
<keyword evidence="2" id="KW-1185">Reference proteome</keyword>
<organism evidence="1 2">
    <name type="scientific">Rubus argutus</name>
    <name type="common">Southern blackberry</name>
    <dbReference type="NCBI Taxonomy" id="59490"/>
    <lineage>
        <taxon>Eukaryota</taxon>
        <taxon>Viridiplantae</taxon>
        <taxon>Streptophyta</taxon>
        <taxon>Embryophyta</taxon>
        <taxon>Tracheophyta</taxon>
        <taxon>Spermatophyta</taxon>
        <taxon>Magnoliopsida</taxon>
        <taxon>eudicotyledons</taxon>
        <taxon>Gunneridae</taxon>
        <taxon>Pentapetalae</taxon>
        <taxon>rosids</taxon>
        <taxon>fabids</taxon>
        <taxon>Rosales</taxon>
        <taxon>Rosaceae</taxon>
        <taxon>Rosoideae</taxon>
        <taxon>Rosoideae incertae sedis</taxon>
        <taxon>Rubus</taxon>
    </lineage>
</organism>
<accession>A0AAW1XFI5</accession>
<name>A0AAW1XFI5_RUBAR</name>
<dbReference type="EMBL" id="JBEDUW010000004">
    <property type="protein sequence ID" value="KAK9935302.1"/>
    <property type="molecule type" value="Genomic_DNA"/>
</dbReference>
<protein>
    <submittedName>
        <fullName evidence="1">Uncharacterized protein</fullName>
    </submittedName>
</protein>
<gene>
    <name evidence="1" type="ORF">M0R45_022410</name>
</gene>
<dbReference type="AlphaFoldDB" id="A0AAW1XFI5"/>
<proteinExistence type="predicted"/>
<sequence length="107" mass="11346">MFIPKPIERLRSSTPDSSSAAHFVVLDAQSPPSIATGVTLAAIPFGGPSDLELPAFTAEIDDTRSDVTSAGHFGVHDHLAAINGDGHGVWAADRERGREGKRERDRG</sequence>
<dbReference type="Proteomes" id="UP001457282">
    <property type="component" value="Unassembled WGS sequence"/>
</dbReference>
<reference evidence="1 2" key="1">
    <citation type="journal article" date="2023" name="G3 (Bethesda)">
        <title>A chromosome-length genome assembly and annotation of blackberry (Rubus argutus, cv. 'Hillquist').</title>
        <authorList>
            <person name="Bruna T."/>
            <person name="Aryal R."/>
            <person name="Dudchenko O."/>
            <person name="Sargent D.J."/>
            <person name="Mead D."/>
            <person name="Buti M."/>
            <person name="Cavallini A."/>
            <person name="Hytonen T."/>
            <person name="Andres J."/>
            <person name="Pham M."/>
            <person name="Weisz D."/>
            <person name="Mascagni F."/>
            <person name="Usai G."/>
            <person name="Natali L."/>
            <person name="Bassil N."/>
            <person name="Fernandez G.E."/>
            <person name="Lomsadze A."/>
            <person name="Armour M."/>
            <person name="Olukolu B."/>
            <person name="Poorten T."/>
            <person name="Britton C."/>
            <person name="Davik J."/>
            <person name="Ashrafi H."/>
            <person name="Aiden E.L."/>
            <person name="Borodovsky M."/>
            <person name="Worthington M."/>
        </authorList>
    </citation>
    <scope>NUCLEOTIDE SEQUENCE [LARGE SCALE GENOMIC DNA]</scope>
    <source>
        <strain evidence="1">PI 553951</strain>
    </source>
</reference>
<evidence type="ECO:0000313" key="2">
    <source>
        <dbReference type="Proteomes" id="UP001457282"/>
    </source>
</evidence>